<protein>
    <submittedName>
        <fullName evidence="2">Uncharacterized protein</fullName>
    </submittedName>
</protein>
<organism evidence="2 3">
    <name type="scientific">Massilia genomosp. 1</name>
    <dbReference type="NCBI Taxonomy" id="2609280"/>
    <lineage>
        <taxon>Bacteria</taxon>
        <taxon>Pseudomonadati</taxon>
        <taxon>Pseudomonadota</taxon>
        <taxon>Betaproteobacteria</taxon>
        <taxon>Burkholderiales</taxon>
        <taxon>Oxalobacteraceae</taxon>
        <taxon>Telluria group</taxon>
        <taxon>Massilia</taxon>
    </lineage>
</organism>
<feature type="signal peptide" evidence="1">
    <location>
        <begin position="1"/>
        <end position="24"/>
    </location>
</feature>
<evidence type="ECO:0000313" key="2">
    <source>
        <dbReference type="EMBL" id="NHZ67169.1"/>
    </source>
</evidence>
<feature type="chain" id="PRO_5045342304" evidence="1">
    <location>
        <begin position="25"/>
        <end position="93"/>
    </location>
</feature>
<evidence type="ECO:0000256" key="1">
    <source>
        <dbReference type="SAM" id="SignalP"/>
    </source>
</evidence>
<name>A0ABX0MWP1_9BURK</name>
<comment type="caution">
    <text evidence="2">The sequence shown here is derived from an EMBL/GenBank/DDBJ whole genome shotgun (WGS) entry which is preliminary data.</text>
</comment>
<dbReference type="Proteomes" id="UP000610594">
    <property type="component" value="Unassembled WGS sequence"/>
</dbReference>
<evidence type="ECO:0000313" key="3">
    <source>
        <dbReference type="Proteomes" id="UP000610594"/>
    </source>
</evidence>
<accession>A0ABX0MWP1</accession>
<sequence>MQTTNLFKAITMTALAIICHSSNAASTPVSAQLNAPKANLQPNDEVVVDFTLTNNSTTDQYILKTLTPFNAPRYTQVLRAVPTVLKTCLHSMT</sequence>
<gene>
    <name evidence="2" type="ORF">F1735_33790</name>
</gene>
<keyword evidence="3" id="KW-1185">Reference proteome</keyword>
<reference evidence="2 3" key="1">
    <citation type="submission" date="2019-10" db="EMBL/GenBank/DDBJ databases">
        <title>Taxonomy of Antarctic Massilia spp.: description of Massilia rubra sp. nov., Massilia aquatica sp. nov., Massilia mucilaginosa sp. nov., Massilia frigida sp. nov. isolated from streams, lakes and regoliths.</title>
        <authorList>
            <person name="Holochova P."/>
            <person name="Sedlacek I."/>
            <person name="Kralova S."/>
            <person name="Maslanova I."/>
            <person name="Busse H.-J."/>
            <person name="Stankova E."/>
            <person name="Vrbovska V."/>
            <person name="Kovarovic V."/>
            <person name="Bartak M."/>
            <person name="Svec P."/>
            <person name="Pantucek R."/>
        </authorList>
    </citation>
    <scope>NUCLEOTIDE SEQUENCE [LARGE SCALE GENOMIC DNA]</scope>
    <source>
        <strain evidence="2 3">CCM 8694</strain>
    </source>
</reference>
<proteinExistence type="predicted"/>
<dbReference type="EMBL" id="WHJF01000332">
    <property type="protein sequence ID" value="NHZ67169.1"/>
    <property type="molecule type" value="Genomic_DNA"/>
</dbReference>
<keyword evidence="1" id="KW-0732">Signal</keyword>